<gene>
    <name evidence="1" type="primary">ORF149047</name>
</gene>
<sequence>CNQMFAILKIKPGTLAAATEFDPLKQIFLYKKDYNTLGYEPKCNDDGPANQSINQSAP</sequence>
<feature type="non-terminal residue" evidence="1">
    <location>
        <position position="1"/>
    </location>
</feature>
<protein>
    <submittedName>
        <fullName evidence="1">Uncharacterized protein</fullName>
    </submittedName>
</protein>
<accession>A0A0B7AY80</accession>
<reference evidence="1" key="1">
    <citation type="submission" date="2014-12" db="EMBL/GenBank/DDBJ databases">
        <title>Insight into the proteome of Arion vulgaris.</title>
        <authorList>
            <person name="Aradska J."/>
            <person name="Bulat T."/>
            <person name="Smidak R."/>
            <person name="Sarate P."/>
            <person name="Gangsoo J."/>
            <person name="Sialana F."/>
            <person name="Bilban M."/>
            <person name="Lubec G."/>
        </authorList>
    </citation>
    <scope>NUCLEOTIDE SEQUENCE</scope>
    <source>
        <tissue evidence="1">Skin</tissue>
    </source>
</reference>
<evidence type="ECO:0000313" key="1">
    <source>
        <dbReference type="EMBL" id="CEK85592.1"/>
    </source>
</evidence>
<dbReference type="EMBL" id="HACG01038727">
    <property type="protein sequence ID" value="CEK85592.1"/>
    <property type="molecule type" value="Transcribed_RNA"/>
</dbReference>
<dbReference type="AlphaFoldDB" id="A0A0B7AY80"/>
<proteinExistence type="predicted"/>
<organism evidence="1">
    <name type="scientific">Arion vulgaris</name>
    <dbReference type="NCBI Taxonomy" id="1028688"/>
    <lineage>
        <taxon>Eukaryota</taxon>
        <taxon>Metazoa</taxon>
        <taxon>Spiralia</taxon>
        <taxon>Lophotrochozoa</taxon>
        <taxon>Mollusca</taxon>
        <taxon>Gastropoda</taxon>
        <taxon>Heterobranchia</taxon>
        <taxon>Euthyneura</taxon>
        <taxon>Panpulmonata</taxon>
        <taxon>Eupulmonata</taxon>
        <taxon>Stylommatophora</taxon>
        <taxon>Helicina</taxon>
        <taxon>Arionoidea</taxon>
        <taxon>Arionidae</taxon>
        <taxon>Arion</taxon>
    </lineage>
</organism>
<name>A0A0B7AY80_9EUPU</name>